<keyword evidence="3" id="KW-1185">Reference proteome</keyword>
<evidence type="ECO:0000256" key="1">
    <source>
        <dbReference type="SAM" id="MobiDB-lite"/>
    </source>
</evidence>
<evidence type="ECO:0000313" key="2">
    <source>
        <dbReference type="EMBL" id="AET36886.1"/>
    </source>
</evidence>
<feature type="region of interest" description="Disordered" evidence="1">
    <location>
        <begin position="200"/>
        <end position="219"/>
    </location>
</feature>
<name>G8H9D0_9VIRU</name>
<protein>
    <submittedName>
        <fullName evidence="2">Uncharacterized protein</fullName>
    </submittedName>
</protein>
<sequence length="219" mass="25026">MHNIYPRYKLNTTGTSQAVTLGYAKDETGGLIERFLNPELHGVTNKEEIKEEDVVEYIFLHAQFGFYSAKSVAEALQGNNYRRKYEAKLVNIICERRGLTNEACVSYYLNRYVPDQTIAQWFSLFLQGKNPPVPTKGFKDELPWDFVLRERPGSLSVELNFNKSLNQTVTEGPNERVSELIREYDFDALGIRSWSVLTDPNKSSKGGNRYPGKARVQST</sequence>
<evidence type="ECO:0000313" key="3">
    <source>
        <dbReference type="Proteomes" id="UP000232951"/>
    </source>
</evidence>
<accession>G8H9D0</accession>
<gene>
    <name evidence="2" type="primary">ORF2</name>
</gene>
<proteinExistence type="predicted"/>
<dbReference type="Proteomes" id="UP000232951">
    <property type="component" value="Segment"/>
</dbReference>
<dbReference type="EMBL" id="JN427014">
    <property type="protein sequence ID" value="AET36886.1"/>
    <property type="molecule type" value="Genomic_RNA"/>
</dbReference>
<organism evidence="2 3">
    <name type="scientific">actinidia virus A</name>
    <dbReference type="NCBI Taxonomy" id="3240217"/>
    <lineage>
        <taxon>Viruses</taxon>
        <taxon>Riboviria</taxon>
        <taxon>Orthornavirae</taxon>
        <taxon>Kitrinoviricota</taxon>
        <taxon>Alsuviricetes</taxon>
        <taxon>Tymovirales</taxon>
        <taxon>Betaflexiviridae</taxon>
        <taxon>Trivirinae</taxon>
        <taxon>Vitivirus</taxon>
        <taxon>Vitivirus alphactinidiae</taxon>
    </lineage>
</organism>
<reference evidence="2 3" key="1">
    <citation type="journal article" date="2012" name="Arch. Virol.">
        <title>Detection and characterisation of two novel vitiviruses infecting Actinidia.</title>
        <authorList>
            <person name="Blouin A.G."/>
            <person name="Chavan R.R."/>
            <person name="Pearson M.N."/>
            <person name="Macdiarmid R.M."/>
            <person name="Cohen D."/>
        </authorList>
    </citation>
    <scope>NUCLEOTIDE SEQUENCE [LARGE SCALE GENOMIC DNA]</scope>
    <source>
        <strain evidence="2">TP7-93A</strain>
    </source>
</reference>